<proteinExistence type="predicted"/>
<dbReference type="EMBL" id="ML769545">
    <property type="protein sequence ID" value="KAE9394702.1"/>
    <property type="molecule type" value="Genomic_DNA"/>
</dbReference>
<reference evidence="1" key="1">
    <citation type="journal article" date="2019" name="Environ. Microbiol.">
        <title>Fungal ecological strategies reflected in gene transcription - a case study of two litter decomposers.</title>
        <authorList>
            <person name="Barbi F."/>
            <person name="Kohler A."/>
            <person name="Barry K."/>
            <person name="Baskaran P."/>
            <person name="Daum C."/>
            <person name="Fauchery L."/>
            <person name="Ihrmark K."/>
            <person name="Kuo A."/>
            <person name="LaButti K."/>
            <person name="Lipzen A."/>
            <person name="Morin E."/>
            <person name="Grigoriev I.V."/>
            <person name="Henrissat B."/>
            <person name="Lindahl B."/>
            <person name="Martin F."/>
        </authorList>
    </citation>
    <scope>NUCLEOTIDE SEQUENCE</scope>
    <source>
        <strain evidence="1">JB14</strain>
    </source>
</reference>
<dbReference type="OrthoDB" id="3061864at2759"/>
<accession>A0A6A4H917</accession>
<name>A0A6A4H917_9AGAR</name>
<dbReference type="Proteomes" id="UP000799118">
    <property type="component" value="Unassembled WGS sequence"/>
</dbReference>
<sequence>MLMRNAHEMGISDLSKMVIAYELIMDYDEGDHPLKDFLACGMQVLHAKVKSSKPSLGVLKLNGLRQLTLNLDTIGESLNATLLSWLPELTRSHQLLKKIQFITGHRWKWRNHPTPFVQPLVDAASDEGLGGILTIMGFDVTRTNLIHTGTLSDWLVTGLDLSIHNQSLGPLLRLVHGLFPQIYALSLNVVSTTFDELVTALVPFSSLRVVDLVRPFDLLGFGNSFPEAAEIEAAIIQYTSRIAQRIPTIEAFHIDYLVTLGRNYFYGWLNVQQTLHGRHTVAPLWYKDVENRSAPVPPNNCTRYNYLPFYDVPIF</sequence>
<gene>
    <name evidence="1" type="ORF">BT96DRAFT_181918</name>
</gene>
<keyword evidence="2" id="KW-1185">Reference proteome</keyword>
<evidence type="ECO:0000313" key="2">
    <source>
        <dbReference type="Proteomes" id="UP000799118"/>
    </source>
</evidence>
<organism evidence="1 2">
    <name type="scientific">Gymnopus androsaceus JB14</name>
    <dbReference type="NCBI Taxonomy" id="1447944"/>
    <lineage>
        <taxon>Eukaryota</taxon>
        <taxon>Fungi</taxon>
        <taxon>Dikarya</taxon>
        <taxon>Basidiomycota</taxon>
        <taxon>Agaricomycotina</taxon>
        <taxon>Agaricomycetes</taxon>
        <taxon>Agaricomycetidae</taxon>
        <taxon>Agaricales</taxon>
        <taxon>Marasmiineae</taxon>
        <taxon>Omphalotaceae</taxon>
        <taxon>Gymnopus</taxon>
    </lineage>
</organism>
<evidence type="ECO:0000313" key="1">
    <source>
        <dbReference type="EMBL" id="KAE9394702.1"/>
    </source>
</evidence>
<protein>
    <submittedName>
        <fullName evidence="1">Uncharacterized protein</fullName>
    </submittedName>
</protein>
<dbReference type="AlphaFoldDB" id="A0A6A4H917"/>